<dbReference type="GO" id="GO:0006260">
    <property type="term" value="P:DNA replication"/>
    <property type="evidence" value="ECO:0007669"/>
    <property type="project" value="UniProtKB-KW"/>
</dbReference>
<dbReference type="PROSITE" id="PS50172">
    <property type="entry name" value="BRCT"/>
    <property type="match status" value="1"/>
</dbReference>
<dbReference type="PROSITE" id="PS01056">
    <property type="entry name" value="DNA_LIGASE_N2"/>
    <property type="match status" value="1"/>
</dbReference>
<dbReference type="Gene3D" id="3.40.50.10190">
    <property type="entry name" value="BRCT domain"/>
    <property type="match status" value="1"/>
</dbReference>
<feature type="binding site" evidence="13">
    <location>
        <position position="448"/>
    </location>
    <ligand>
        <name>Zn(2+)</name>
        <dbReference type="ChEBI" id="CHEBI:29105"/>
    </ligand>
</feature>
<keyword evidence="13" id="KW-0464">Manganese</keyword>
<feature type="binding site" evidence="13">
    <location>
        <position position="200"/>
    </location>
    <ligand>
        <name>NAD(+)</name>
        <dbReference type="ChEBI" id="CHEBI:57540"/>
    </ligand>
</feature>
<dbReference type="PIRSF" id="PIRSF001604">
    <property type="entry name" value="LigA"/>
    <property type="match status" value="1"/>
</dbReference>
<protein>
    <recommendedName>
        <fullName evidence="2 13">DNA ligase</fullName>
        <ecNumber evidence="1 13">6.5.1.2</ecNumber>
    </recommendedName>
    <alternativeName>
        <fullName evidence="13">Polydeoxyribonucleotide synthase [NAD(+)]</fullName>
    </alternativeName>
</protein>
<evidence type="ECO:0000256" key="10">
    <source>
        <dbReference type="ARBA" id="ARBA00023204"/>
    </source>
</evidence>
<feature type="binding site" evidence="13">
    <location>
        <position position="432"/>
    </location>
    <ligand>
        <name>Zn(2+)</name>
        <dbReference type="ChEBI" id="CHEBI:29105"/>
    </ligand>
</feature>
<keyword evidence="7 13" id="KW-0862">Zinc</keyword>
<comment type="caution">
    <text evidence="13">Lacks conserved residue(s) required for the propagation of feature annotation.</text>
</comment>
<evidence type="ECO:0000256" key="4">
    <source>
        <dbReference type="ARBA" id="ARBA00022705"/>
    </source>
</evidence>
<dbReference type="CDD" id="cd00114">
    <property type="entry name" value="LIGANc"/>
    <property type="match status" value="1"/>
</dbReference>
<evidence type="ECO:0000256" key="12">
    <source>
        <dbReference type="ARBA" id="ARBA00060881"/>
    </source>
</evidence>
<dbReference type="Proteomes" id="UP000177629">
    <property type="component" value="Unassembled WGS sequence"/>
</dbReference>
<dbReference type="CDD" id="cd17748">
    <property type="entry name" value="BRCT_DNA_ligase_like"/>
    <property type="match status" value="1"/>
</dbReference>
<dbReference type="PANTHER" id="PTHR23389">
    <property type="entry name" value="CHROMOSOME TRANSMISSION FIDELITY FACTOR 18"/>
    <property type="match status" value="1"/>
</dbReference>
<dbReference type="STRING" id="1802362.A2806_03565"/>
<dbReference type="InterPro" id="IPR004150">
    <property type="entry name" value="NAD_DNA_ligase_OB"/>
</dbReference>
<reference evidence="17 18" key="1">
    <citation type="journal article" date="2016" name="Nat. Commun.">
        <title>Thousands of microbial genomes shed light on interconnected biogeochemical processes in an aquifer system.</title>
        <authorList>
            <person name="Anantharaman K."/>
            <person name="Brown C.T."/>
            <person name="Hug L.A."/>
            <person name="Sharon I."/>
            <person name="Castelle C.J."/>
            <person name="Probst A.J."/>
            <person name="Thomas B.C."/>
            <person name="Singh A."/>
            <person name="Wilkins M.J."/>
            <person name="Karaoz U."/>
            <person name="Brodie E.L."/>
            <person name="Williams K.H."/>
            <person name="Hubbard S.S."/>
            <person name="Banfield J.F."/>
        </authorList>
    </citation>
    <scope>NUCLEOTIDE SEQUENCE [LARGE SCALE GENOMIC DNA]</scope>
</reference>
<dbReference type="NCBIfam" id="TIGR00575">
    <property type="entry name" value="dnlj"/>
    <property type="match status" value="1"/>
</dbReference>
<evidence type="ECO:0000256" key="14">
    <source>
        <dbReference type="RuleBase" id="RU000618"/>
    </source>
</evidence>
<dbReference type="InterPro" id="IPR010994">
    <property type="entry name" value="RuvA_2-like"/>
</dbReference>
<dbReference type="SUPFAM" id="SSF52113">
    <property type="entry name" value="BRCT domain"/>
    <property type="match status" value="1"/>
</dbReference>
<keyword evidence="15" id="KW-0175">Coiled coil</keyword>
<name>A0A1G2PH65_9BACT</name>
<dbReference type="InterPro" id="IPR033136">
    <property type="entry name" value="DNA_ligase_CS"/>
</dbReference>
<evidence type="ECO:0000259" key="16">
    <source>
        <dbReference type="PROSITE" id="PS50172"/>
    </source>
</evidence>
<evidence type="ECO:0000256" key="6">
    <source>
        <dbReference type="ARBA" id="ARBA00022763"/>
    </source>
</evidence>
<evidence type="ECO:0000256" key="11">
    <source>
        <dbReference type="ARBA" id="ARBA00034005"/>
    </source>
</evidence>
<dbReference type="NCBIfam" id="NF005932">
    <property type="entry name" value="PRK07956.1"/>
    <property type="match status" value="1"/>
</dbReference>
<evidence type="ECO:0000256" key="7">
    <source>
        <dbReference type="ARBA" id="ARBA00022833"/>
    </source>
</evidence>
<feature type="binding site" evidence="13">
    <location>
        <position position="119"/>
    </location>
    <ligand>
        <name>NAD(+)</name>
        <dbReference type="ChEBI" id="CHEBI:57540"/>
    </ligand>
</feature>
<feature type="binding site" evidence="13">
    <location>
        <position position="338"/>
    </location>
    <ligand>
        <name>NAD(+)</name>
        <dbReference type="ChEBI" id="CHEBI:57540"/>
    </ligand>
</feature>
<dbReference type="FunFam" id="2.40.50.140:FF:000012">
    <property type="entry name" value="DNA ligase"/>
    <property type="match status" value="1"/>
</dbReference>
<keyword evidence="9 13" id="KW-0520">NAD</keyword>
<keyword evidence="5 13" id="KW-0479">Metal-binding</keyword>
<organism evidence="17 18">
    <name type="scientific">Candidatus Terrybacteria bacterium RIFCSPHIGHO2_01_FULL_48_17</name>
    <dbReference type="NCBI Taxonomy" id="1802362"/>
    <lineage>
        <taxon>Bacteria</taxon>
        <taxon>Candidatus Terryibacteriota</taxon>
    </lineage>
</organism>
<evidence type="ECO:0000256" key="15">
    <source>
        <dbReference type="SAM" id="Coils"/>
    </source>
</evidence>
<feature type="coiled-coil region" evidence="15">
    <location>
        <begin position="7"/>
        <end position="54"/>
    </location>
</feature>
<accession>A0A1G2PH65</accession>
<dbReference type="AlphaFoldDB" id="A0A1G2PH65"/>
<dbReference type="GO" id="GO:0006281">
    <property type="term" value="P:DNA repair"/>
    <property type="evidence" value="ECO:0007669"/>
    <property type="project" value="UniProtKB-KW"/>
</dbReference>
<keyword evidence="10 13" id="KW-0234">DNA repair</keyword>
<comment type="similarity">
    <text evidence="12 13">Belongs to the NAD-dependent DNA ligase family. LigA subfamily.</text>
</comment>
<dbReference type="Gene3D" id="1.10.150.20">
    <property type="entry name" value="5' to 3' exonuclease, C-terminal subdomain"/>
    <property type="match status" value="2"/>
</dbReference>
<dbReference type="InterPro" id="IPR012340">
    <property type="entry name" value="NA-bd_OB-fold"/>
</dbReference>
<keyword evidence="3 13" id="KW-0436">Ligase</keyword>
<feature type="active site" description="N6-AMP-lysine intermediate" evidence="13">
    <location>
        <position position="121"/>
    </location>
</feature>
<dbReference type="InterPro" id="IPR036420">
    <property type="entry name" value="BRCT_dom_sf"/>
</dbReference>
<sequence>MGKKLTKQRVRERIENLKKEINRHRYLYHVLDQQEISDAALDSLKKELEQLEYQFPEFVTSDSPTQRIGGKARAEFTKVRHAVPMLSFNDVFSEGDFFSWVERISKLVPEVLREGFFLELKIDGLAVSLEYNNGLFSVGSTRGDGVVGEDVTHNLKTIEAIPLGLRTSKEVAVDLAKEGFHQLAKQLRKGFPRHLEVRGEVFLGKKEFAAINREQKKHSQSLYANPRNIAAGSIRQLDPKVAASRNLDSFAYDLVTDLGQKTHEETHALLRALGFKTNTHNRFAKNPHDVVSFRNSWEKNRDGLPYEIDGIVVLINDNSAFRRLGVVGKAPRGAIAYKFELREAETVVEKINIFVGRTGVLTPVAKLRPVSIGGVTVTHATLHNFDQLKKLDIREGDTVIVGRAGDVIPQVVRVLPSLRPKAARAKATPRRCPECGSPTVRDGVFIRCQNKKCPALRREHFYYFVSKGAFDIEGLGPETVDKLIDGGFIKDAADFFTLSKDGFLQVEGFAEISANKLAAALQAKKKVPFERLIKALGILHVGDETARILAQRFKTIENLSAAGEKDLQQIPDIGPTVARSIALWFESAQNRTLLRKLQRVGVRAIAPKIQDKKQSLSGTTVIFTGELKTMTRDEAQQSAREHGATVTTVVSPKTSFVVAGKDPGEKHEKATKLGIEIIDEGEFLRRVKGR</sequence>
<dbReference type="SUPFAM" id="SSF47781">
    <property type="entry name" value="RuvA domain 2-like"/>
    <property type="match status" value="1"/>
</dbReference>
<dbReference type="Pfam" id="PF00533">
    <property type="entry name" value="BRCT"/>
    <property type="match status" value="1"/>
</dbReference>
<dbReference type="EC" id="6.5.1.2" evidence="1 13"/>
<dbReference type="Gene3D" id="1.10.287.610">
    <property type="entry name" value="Helix hairpin bin"/>
    <property type="match status" value="1"/>
</dbReference>
<comment type="cofactor">
    <cofactor evidence="13">
        <name>Mg(2+)</name>
        <dbReference type="ChEBI" id="CHEBI:18420"/>
    </cofactor>
    <cofactor evidence="13">
        <name>Mn(2+)</name>
        <dbReference type="ChEBI" id="CHEBI:29035"/>
    </cofactor>
</comment>
<keyword evidence="4 13" id="KW-0235">DNA replication</keyword>
<comment type="caution">
    <text evidence="17">The sequence shown here is derived from an EMBL/GenBank/DDBJ whole genome shotgun (WGS) entry which is preliminary data.</text>
</comment>
<evidence type="ECO:0000313" key="17">
    <source>
        <dbReference type="EMBL" id="OHA47695.1"/>
    </source>
</evidence>
<comment type="catalytic activity">
    <reaction evidence="11 13 14">
        <text>NAD(+) + (deoxyribonucleotide)n-3'-hydroxyl + 5'-phospho-(deoxyribonucleotide)m = (deoxyribonucleotide)n+m + AMP + beta-nicotinamide D-nucleotide.</text>
        <dbReference type="EC" id="6.5.1.2"/>
    </reaction>
</comment>
<proteinExistence type="inferred from homology"/>
<dbReference type="InterPro" id="IPR013839">
    <property type="entry name" value="DNAligase_adenylation"/>
</dbReference>
<evidence type="ECO:0000256" key="8">
    <source>
        <dbReference type="ARBA" id="ARBA00022842"/>
    </source>
</evidence>
<dbReference type="SUPFAM" id="SSF50249">
    <property type="entry name" value="Nucleic acid-binding proteins"/>
    <property type="match status" value="1"/>
</dbReference>
<dbReference type="PANTHER" id="PTHR23389:SF9">
    <property type="entry name" value="DNA LIGASE"/>
    <property type="match status" value="1"/>
</dbReference>
<dbReference type="InterPro" id="IPR041663">
    <property type="entry name" value="DisA/LigA_HHH"/>
</dbReference>
<dbReference type="PROSITE" id="PS01055">
    <property type="entry name" value="DNA_LIGASE_N1"/>
    <property type="match status" value="1"/>
</dbReference>
<dbReference type="GO" id="GO:0046872">
    <property type="term" value="F:metal ion binding"/>
    <property type="evidence" value="ECO:0007669"/>
    <property type="project" value="UniProtKB-KW"/>
</dbReference>
<evidence type="ECO:0000256" key="13">
    <source>
        <dbReference type="HAMAP-Rule" id="MF_01588"/>
    </source>
</evidence>
<dbReference type="SUPFAM" id="SSF56091">
    <property type="entry name" value="DNA ligase/mRNA capping enzyme, catalytic domain"/>
    <property type="match status" value="1"/>
</dbReference>
<dbReference type="InterPro" id="IPR018239">
    <property type="entry name" value="DNA_ligase_AS"/>
</dbReference>
<dbReference type="FunFam" id="1.10.150.20:FF:000006">
    <property type="entry name" value="DNA ligase"/>
    <property type="match status" value="1"/>
</dbReference>
<dbReference type="InterPro" id="IPR001679">
    <property type="entry name" value="DNA_ligase"/>
</dbReference>
<evidence type="ECO:0000313" key="18">
    <source>
        <dbReference type="Proteomes" id="UP000177629"/>
    </source>
</evidence>
<dbReference type="Gene3D" id="3.30.470.30">
    <property type="entry name" value="DNA ligase/mRNA capping enzyme"/>
    <property type="match status" value="1"/>
</dbReference>
<feature type="domain" description="BRCT" evidence="16">
    <location>
        <begin position="611"/>
        <end position="690"/>
    </location>
</feature>
<keyword evidence="8 13" id="KW-0460">Magnesium</keyword>
<dbReference type="InterPro" id="IPR004149">
    <property type="entry name" value="Znf_DNAligase_C4"/>
</dbReference>
<evidence type="ECO:0000256" key="2">
    <source>
        <dbReference type="ARBA" id="ARBA00013308"/>
    </source>
</evidence>
<gene>
    <name evidence="13" type="primary">ligA</name>
    <name evidence="17" type="ORF">A2806_03565</name>
</gene>
<dbReference type="Pfam" id="PF03120">
    <property type="entry name" value="OB_DNA_ligase"/>
    <property type="match status" value="1"/>
</dbReference>
<dbReference type="GO" id="GO:0003911">
    <property type="term" value="F:DNA ligase (NAD+) activity"/>
    <property type="evidence" value="ECO:0007669"/>
    <property type="project" value="UniProtKB-UniRule"/>
</dbReference>
<dbReference type="EMBL" id="MHSS01000015">
    <property type="protein sequence ID" value="OHA47695.1"/>
    <property type="molecule type" value="Genomic_DNA"/>
</dbReference>
<feature type="binding site" evidence="13">
    <location>
        <position position="435"/>
    </location>
    <ligand>
        <name>Zn(2+)</name>
        <dbReference type="ChEBI" id="CHEBI:29105"/>
    </ligand>
</feature>
<dbReference type="Pfam" id="PF03119">
    <property type="entry name" value="DNA_ligase_ZBD"/>
    <property type="match status" value="1"/>
</dbReference>
<evidence type="ECO:0000256" key="5">
    <source>
        <dbReference type="ARBA" id="ARBA00022723"/>
    </source>
</evidence>
<evidence type="ECO:0000256" key="3">
    <source>
        <dbReference type="ARBA" id="ARBA00022598"/>
    </source>
</evidence>
<feature type="binding site" evidence="13">
    <location>
        <position position="453"/>
    </location>
    <ligand>
        <name>Zn(2+)</name>
        <dbReference type="ChEBI" id="CHEBI:29105"/>
    </ligand>
</feature>
<comment type="function">
    <text evidence="13">DNA ligase that catalyzes the formation of phosphodiester linkages between 5'-phosphoryl and 3'-hydroxyl groups in double-stranded DNA using NAD as a coenzyme and as the energy source for the reaction. It is essential for DNA replication and repair of damaged DNA.</text>
</comment>
<feature type="binding site" evidence="13">
    <location>
        <begin position="87"/>
        <end position="88"/>
    </location>
    <ligand>
        <name>NAD(+)</name>
        <dbReference type="ChEBI" id="CHEBI:57540"/>
    </ligand>
</feature>
<keyword evidence="6 13" id="KW-0227">DNA damage</keyword>
<dbReference type="SMART" id="SM00292">
    <property type="entry name" value="BRCT"/>
    <property type="match status" value="1"/>
</dbReference>
<dbReference type="Gene3D" id="2.40.50.140">
    <property type="entry name" value="Nucleic acid-binding proteins"/>
    <property type="match status" value="1"/>
</dbReference>
<dbReference type="GO" id="GO:0005829">
    <property type="term" value="C:cytosol"/>
    <property type="evidence" value="ECO:0007669"/>
    <property type="project" value="TreeGrafter"/>
</dbReference>
<feature type="binding site" evidence="13">
    <location>
        <position position="142"/>
    </location>
    <ligand>
        <name>NAD(+)</name>
        <dbReference type="ChEBI" id="CHEBI:57540"/>
    </ligand>
</feature>
<evidence type="ECO:0000256" key="1">
    <source>
        <dbReference type="ARBA" id="ARBA00012722"/>
    </source>
</evidence>
<dbReference type="Pfam" id="PF12826">
    <property type="entry name" value="HHH_2"/>
    <property type="match status" value="1"/>
</dbReference>
<evidence type="ECO:0000256" key="9">
    <source>
        <dbReference type="ARBA" id="ARBA00023027"/>
    </source>
</evidence>
<dbReference type="Pfam" id="PF14520">
    <property type="entry name" value="HHH_5"/>
    <property type="match status" value="1"/>
</dbReference>
<dbReference type="InterPro" id="IPR001357">
    <property type="entry name" value="BRCT_dom"/>
</dbReference>
<dbReference type="Pfam" id="PF01653">
    <property type="entry name" value="DNA_ligase_aden"/>
    <property type="match status" value="1"/>
</dbReference>
<dbReference type="HAMAP" id="MF_01588">
    <property type="entry name" value="DNA_ligase_A"/>
    <property type="match status" value="1"/>
</dbReference>
<dbReference type="InterPro" id="IPR013840">
    <property type="entry name" value="DNAligase_N"/>
</dbReference>
<dbReference type="SMART" id="SM00532">
    <property type="entry name" value="LIGANc"/>
    <property type="match status" value="1"/>
</dbReference>